<feature type="domain" description="PKD/Chitinase" evidence="2">
    <location>
        <begin position="949"/>
        <end position="1030"/>
    </location>
</feature>
<evidence type="ECO:0000313" key="4">
    <source>
        <dbReference type="Proteomes" id="UP001409585"/>
    </source>
</evidence>
<feature type="region of interest" description="Disordered" evidence="1">
    <location>
        <begin position="1203"/>
        <end position="1228"/>
    </location>
</feature>
<feature type="compositionally biased region" description="Acidic residues" evidence="1">
    <location>
        <begin position="195"/>
        <end position="214"/>
    </location>
</feature>
<feature type="region of interest" description="Disordered" evidence="1">
    <location>
        <begin position="552"/>
        <end position="590"/>
    </location>
</feature>
<feature type="compositionally biased region" description="Polar residues" evidence="1">
    <location>
        <begin position="1045"/>
        <end position="1055"/>
    </location>
</feature>
<feature type="compositionally biased region" description="Low complexity" evidence="1">
    <location>
        <begin position="364"/>
        <end position="381"/>
    </location>
</feature>
<feature type="domain" description="PKD/Chitinase" evidence="2">
    <location>
        <begin position="2344"/>
        <end position="2425"/>
    </location>
</feature>
<protein>
    <recommendedName>
        <fullName evidence="2">PKD/Chitinase domain-containing protein</fullName>
    </recommendedName>
</protein>
<dbReference type="InterPro" id="IPR044016">
    <property type="entry name" value="Big_13"/>
</dbReference>
<keyword evidence="4" id="KW-1185">Reference proteome</keyword>
<proteinExistence type="predicted"/>
<dbReference type="EMBL" id="BAABLX010000017">
    <property type="protein sequence ID" value="GAA4943408.1"/>
    <property type="molecule type" value="Genomic_DNA"/>
</dbReference>
<dbReference type="InterPro" id="IPR002126">
    <property type="entry name" value="Cadherin-like_dom"/>
</dbReference>
<feature type="compositionally biased region" description="Low complexity" evidence="1">
    <location>
        <begin position="292"/>
        <end position="307"/>
    </location>
</feature>
<dbReference type="Pfam" id="PF19077">
    <property type="entry name" value="Big_13"/>
    <property type="match status" value="28"/>
</dbReference>
<feature type="region of interest" description="Disordered" evidence="1">
    <location>
        <begin position="828"/>
        <end position="869"/>
    </location>
</feature>
<dbReference type="InterPro" id="IPR013783">
    <property type="entry name" value="Ig-like_fold"/>
</dbReference>
<sequence>MSIVIENIVGSAGILNADGSITPVSVGDVIPDDAVLQSIGGEAVITTDQGELNLLEGLQGSFNIAGDSFFAANEDSENLLFDDSLDNLLGELNTAGVETNEDLDIAALLEGDGDILESLEETAAGLSGGGGAEGGSSFVRVARVAEDSSESEFDIESANNEPEQEPTFDQESTQPPQDPDNQDPTPANDPVADAPQEEVAADDAQPDAQADDQADNQADNQADTQADAQADNQADTQADAQADTQADAQVDNQADTQADTQADSQADSQADTQTDTQADTQANNGADAVDQGTANDDGADTTATGDGADTDEGATDAGTGAESGQATNDEAANDPINDPANQPDNQNAATDNGAAESTGGGADGTADAGVDQSAPASSNSANLALEPVAITNNTTPTLSGSTDFSNGETITFVVTDATGASQTFNAVTQPDGSFTVDIPADLAEGDFTVDISAVDAEGNPSAITSTGTIDQTPPALSVDNPATSNDATPEVTGTTDLPAGSTVAVTFVDANGASETIDAIVQPDGSFSAQPTGDLAEGNYTVDVVVTDEAGNTTTSTQAGNFDPSAPELTVDDIGLGNDATPTVSGTTSLPASEQISVTVTDSAGNIQTFTIPVEPDGSFAAEVPADLANGAFTVEVSATDAAGNTASTTKAGEVDTVAPEVTVTDQALSNDGTPTITGTTNLPAGESVAITVTDANGNVQTFDATVQPDGSFTAEVPADLADGAYTVEVTATDAAGNSATDAKTGDVDTTAPTVTVNDPGLGNDATPTVSGTTDLPAGETIAITVTDANGNAQTFDATVQPDGTFTADVPADLAEGNYTVEVTATDAAGNSSSDSKTGEVDTTAPTVSVDDPALGNDATPTISGTTNLPASETVSITVTDSNGDAQTFDATVQPDGSYSADVPADLAEGSYTVDVTAIDVAGNSASDSKTGEVDVTAPTVSVDDPGLGNDATPTISGTTNLPAGETVSIIVTDSNGDAQTFDATVQPDGSYSANVPADLAEGNYTVDVTAADAAGNSATESKTGEVDVTAPTVSVDDPGLGNDATPTISGTTNLPAGETVSITVADSNGDAQTFDATVQPDGSYSTDVPADLAEGNYTVDVTATDAAGNSATDSKTGEVDVTAPTVSVDDPGLGNDATPTISGTTNLPAGETVSITVADSNGDAQTFDAPVQPDGSYSADVPADLAGGNYTVEVTATDAAGNSAADSKTGEVDTNAPTVSVDDPGLGNDATPTISGTTNLPAGETVSITVTDSNGDAQTFDATVQPDGSYSADVPADLAEGNYTVDVTATDAVGNSATDSKTGEVDVTAPTVTVNDPGLGNDATPTISGTTNLPAGETVSITVTDSNGDAQTFDATVQPDGSYSADVPADLAEGNYTAEVSVSDAAGNTSSDSKTGELDTTAPNISVDNPGVGSDTTPTITGTTDLPAGETVAITVTDSNGDAQTFNATVQPDGSYSADVPADLAEGNYTVDVSATDAAGNSSSASTTGDIDSNVPDLTIGDLIVTNDVTPTISGTTNLAPGEDVSITVTDANSDTQTLTATVQPDGTFSIEVPTALAEGTYTVTATATNDVGNSATTSKSGEIDTTAPQLTIDEPGIGNDITPTISGSTDLPAVATVSITVTDPNGDAQTFDATVQPDGTFSADVPADIAEGSYTVDVTATDAAGNSSTDSKTGEVDVTAPTVSVNDPGLGNDATPTIAGTTNLPAGETVSITVTDSNGDAQTFDATVQPDGSYSADVPTDLAEGNYTVEVTATDAAGNSTTDSKTGEVDTAAPVVTVDDPALGNDATPTIAGTTNLPAGETVSITVTDSNGDAQTFNATVQPNGSYSADVPADLAEGNYTVDVTATDAAGNSATDSKTGEVDVTAPTVSVDDPELGNDATPTISGTTNLPAGETVSITVTDSNGDAQTFDANVQLDGSYSADVPVDLAEGNYSVDVTAIDAAGNSATDSKTGEVDITAPTVTVNDPGLGNDATPTIAGTTNLPAGETVSITVTDSNGDAQTFDATVQPDGSYSADVPTDLAEGNYTVDVTATDAAGNSATDSKTGEVDVTAPTVSVDDPGLGNDATPTISGTTNLPAGESVSITVTDANGDAQTFDATVQPDGSYSADVPADLAEGNYTVDVTATDAAGNSATDSKTGEIDVTAPTVTVNDPGLGNDATPTIAGTTNLPAGETVSITVTDSNGDAQTFDATVQPDGSFSADVPTDLAEGNYTVDVTATDAAGNSATDSKTGEVDVTAPTVTVNDPGLGNDATPTISGTTNLPAGETVSIAVTDANGDAQTFNATVQPDGSYSADVPTDLAEGNYTVDVTATDAAGNSATDSKTGEVDVTAPTVTVNDPGLGNDATPTIAGTTNLPAGETVSITVTDSNGDAQTFDATVQPDGSFSADVPTDLAEGNYTVDVTATDAAGNSATDSKTGDIDVTAPTVTVNDPGLGNDATPTISGTTNLPAGETVSIAVTDANGDAQTFNATVQPDGSYSADVPTDLAEGTYTVDVTATDAAGNSATDSTSGDLDITAPTVTVNNPGLDNDATPTISGTTNLPAGEMVSITVTDANGDAQTFAATVQPDGSYAADVPSDLAEGNYTVEVTATDAAGNSSSATGTGEVDTTNPLLLIDDITSTNDTTPTISGQADVGVGTIVTVVVSDSNGIEQTLAAVVQVNGSWSADVPLPLAEGAVSITATVNDEAGNIVNVSAGATVDTTPPSLIVDAIGDTNDTTPTISGQADVGVGTIVTVVVSDSNGIEQTLAAVVQVDGSWSTDVPLPLAEGTVSITATVNDDAGNIVNVSAGATVDTTPPSLIVDAIGDTDDTTPTISGQADVGVGTIVTVVVSDSNGIEQTLAAVVQVDGSWSADVPLPLAEGGFTITAIVNDEAGNIVNVGAAATIDTTPPVLNLNDIGNTNDTTPIISGTTDAGLGALVDITIEDFLGNVQTLQATVQVGGSFSVEVPTPIVEGAFTVEAVLTQGGTTTTNITANVDLTPPTLVVNALGTINDATPTITGSSNAIGAAVQVDLIDGNGDSQSLVGVVLGDGTFSVDVPVDVSEGNLTVEVSVLDDAGNETTDISSALVDLTLPLLTVDVIGLTNDSTPTISGTSDEIGATVTITTTDGDSNEQVFSTVVDGAGHFSGDIPFDVADGLLSVDVSIADIAGNISTTSTSGTIDTIAPNLVVTKTPSLLTPYFAGTCDPDLAGQTINIDVTANILGIETDLTISTNVLPDGTWQTGPILNLSLGPISASISVEDQAGNLLTVTENTTVNSTDSGGTEESSGGLLGGSLLSLDIGLGGLGIGIDI</sequence>
<feature type="region of interest" description="Disordered" evidence="1">
    <location>
        <begin position="925"/>
        <end position="961"/>
    </location>
</feature>
<feature type="compositionally biased region" description="Polar residues" evidence="1">
    <location>
        <begin position="859"/>
        <end position="869"/>
    </location>
</feature>
<dbReference type="GO" id="GO:0007156">
    <property type="term" value="P:homophilic cell adhesion via plasma membrane adhesion molecules"/>
    <property type="evidence" value="ECO:0007669"/>
    <property type="project" value="InterPro"/>
</dbReference>
<feature type="region of interest" description="Disordered" evidence="1">
    <location>
        <begin position="1109"/>
        <end position="1148"/>
    </location>
</feature>
<feature type="region of interest" description="Disordered" evidence="1">
    <location>
        <begin position="739"/>
        <end position="776"/>
    </location>
</feature>
<evidence type="ECO:0000259" key="2">
    <source>
        <dbReference type="SMART" id="SM00089"/>
    </source>
</evidence>
<organism evidence="3 4">
    <name type="scientific">Halioxenophilus aromaticivorans</name>
    <dbReference type="NCBI Taxonomy" id="1306992"/>
    <lineage>
        <taxon>Bacteria</taxon>
        <taxon>Pseudomonadati</taxon>
        <taxon>Pseudomonadota</taxon>
        <taxon>Gammaproteobacteria</taxon>
        <taxon>Alteromonadales</taxon>
        <taxon>Alteromonadaceae</taxon>
        <taxon>Halioxenophilus</taxon>
    </lineage>
</organism>
<feature type="compositionally biased region" description="Low complexity" evidence="1">
    <location>
        <begin position="215"/>
        <end position="284"/>
    </location>
</feature>
<feature type="domain" description="PKD/Chitinase" evidence="2">
    <location>
        <begin position="1042"/>
        <end position="1123"/>
    </location>
</feature>
<feature type="domain" description="PKD/Chitinase" evidence="2">
    <location>
        <begin position="1228"/>
        <end position="1309"/>
    </location>
</feature>
<feature type="compositionally biased region" description="Polar residues" evidence="1">
    <location>
        <begin position="2068"/>
        <end position="2079"/>
    </location>
</feature>
<feature type="compositionally biased region" description="Polar residues" evidence="1">
    <location>
        <begin position="2440"/>
        <end position="2449"/>
    </location>
</feature>
<feature type="region of interest" description="Disordered" evidence="1">
    <location>
        <begin position="145"/>
        <end position="381"/>
    </location>
</feature>
<feature type="domain" description="PKD/Chitinase" evidence="2">
    <location>
        <begin position="763"/>
        <end position="844"/>
    </location>
</feature>
<feature type="domain" description="PKD/Chitinase" evidence="2">
    <location>
        <begin position="1693"/>
        <end position="1774"/>
    </location>
</feature>
<feature type="domain" description="PKD/Chitinase" evidence="2">
    <location>
        <begin position="1135"/>
        <end position="1216"/>
    </location>
</feature>
<feature type="domain" description="PKD/Chitinase" evidence="2">
    <location>
        <begin position="2240"/>
        <end position="2332"/>
    </location>
</feature>
<dbReference type="PRINTS" id="PR00205">
    <property type="entry name" value="CADHERIN"/>
</dbReference>
<feature type="domain" description="PKD/Chitinase" evidence="2">
    <location>
        <begin position="1507"/>
        <end position="1588"/>
    </location>
</feature>
<feature type="compositionally biased region" description="Polar residues" evidence="1">
    <location>
        <begin position="2520"/>
        <end position="2532"/>
    </location>
</feature>
<feature type="domain" description="PKD/Chitinase" evidence="2">
    <location>
        <begin position="2158"/>
        <end position="2239"/>
    </location>
</feature>
<evidence type="ECO:0000313" key="3">
    <source>
        <dbReference type="EMBL" id="GAA4943408.1"/>
    </source>
</evidence>
<feature type="domain" description="PKD/Chitinase" evidence="2">
    <location>
        <begin position="2065"/>
        <end position="2146"/>
    </location>
</feature>
<feature type="region of interest" description="Disordered" evidence="1">
    <location>
        <begin position="1381"/>
        <end position="1427"/>
    </location>
</feature>
<dbReference type="GO" id="GO:0016020">
    <property type="term" value="C:membrane"/>
    <property type="evidence" value="ECO:0007669"/>
    <property type="project" value="InterPro"/>
</dbReference>
<accession>A0AAV3U3C1</accession>
<feature type="compositionally biased region" description="Polar residues" evidence="1">
    <location>
        <begin position="580"/>
        <end position="590"/>
    </location>
</feature>
<feature type="region of interest" description="Disordered" evidence="1">
    <location>
        <begin position="2412"/>
        <end position="2449"/>
    </location>
</feature>
<dbReference type="InterPro" id="IPR022409">
    <property type="entry name" value="PKD/Chitinase_dom"/>
</dbReference>
<evidence type="ECO:0000256" key="1">
    <source>
        <dbReference type="SAM" id="MobiDB-lite"/>
    </source>
</evidence>
<feature type="domain" description="PKD/Chitinase" evidence="2">
    <location>
        <begin position="2519"/>
        <end position="2611"/>
    </location>
</feature>
<feature type="domain" description="PKD/Chitinase" evidence="2">
    <location>
        <begin position="1600"/>
        <end position="1681"/>
    </location>
</feature>
<feature type="domain" description="PKD/Chitinase" evidence="2">
    <location>
        <begin position="1946"/>
        <end position="2053"/>
    </location>
</feature>
<feature type="compositionally biased region" description="Polar residues" evidence="1">
    <location>
        <begin position="1138"/>
        <end position="1148"/>
    </location>
</feature>
<reference evidence="4" key="1">
    <citation type="journal article" date="2019" name="Int. J. Syst. Evol. Microbiol.">
        <title>The Global Catalogue of Microorganisms (GCM) 10K type strain sequencing project: providing services to taxonomists for standard genome sequencing and annotation.</title>
        <authorList>
            <consortium name="The Broad Institute Genomics Platform"/>
            <consortium name="The Broad Institute Genome Sequencing Center for Infectious Disease"/>
            <person name="Wu L."/>
            <person name="Ma J."/>
        </authorList>
    </citation>
    <scope>NUCLEOTIDE SEQUENCE [LARGE SCALE GENOMIC DNA]</scope>
    <source>
        <strain evidence="4">JCM 19134</strain>
    </source>
</reference>
<feature type="region of interest" description="Disordered" evidence="1">
    <location>
        <begin position="1666"/>
        <end position="1694"/>
    </location>
</feature>
<feature type="compositionally biased region" description="Polar residues" evidence="1">
    <location>
        <begin position="339"/>
        <end position="350"/>
    </location>
</feature>
<dbReference type="NCBIfam" id="NF033510">
    <property type="entry name" value="Ca_tandemer"/>
    <property type="match status" value="30"/>
</dbReference>
<feature type="region of interest" description="Disordered" evidence="1">
    <location>
        <begin position="2504"/>
        <end position="2532"/>
    </location>
</feature>
<dbReference type="Gene3D" id="2.60.40.10">
    <property type="entry name" value="Immunoglobulins"/>
    <property type="match status" value="30"/>
</dbReference>
<dbReference type="Proteomes" id="UP001409585">
    <property type="component" value="Unassembled WGS sequence"/>
</dbReference>
<dbReference type="SMART" id="SM00089">
    <property type="entry name" value="PKD"/>
    <property type="match status" value="15"/>
</dbReference>
<feature type="region of interest" description="Disordered" evidence="1">
    <location>
        <begin position="2039"/>
        <end position="2079"/>
    </location>
</feature>
<feature type="domain" description="PKD/Chitinase" evidence="2">
    <location>
        <begin position="1786"/>
        <end position="1867"/>
    </location>
</feature>
<feature type="region of interest" description="Disordered" evidence="1">
    <location>
        <begin position="1017"/>
        <end position="1055"/>
    </location>
</feature>
<name>A0AAV3U3C1_9ALTE</name>
<comment type="caution">
    <text evidence="3">The sequence shown here is derived from an EMBL/GenBank/DDBJ whole genome shotgun (WGS) entry which is preliminary data.</text>
</comment>
<gene>
    <name evidence="3" type="ORF">GCM10025791_22750</name>
</gene>
<feature type="compositionally biased region" description="Polar residues" evidence="1">
    <location>
        <begin position="952"/>
        <end position="961"/>
    </location>
</feature>
<dbReference type="GO" id="GO:0005509">
    <property type="term" value="F:calcium ion binding"/>
    <property type="evidence" value="ECO:0007669"/>
    <property type="project" value="InterPro"/>
</dbReference>
<dbReference type="RefSeq" id="WP_345421818.1">
    <property type="nucleotide sequence ID" value="NZ_AP031496.1"/>
</dbReference>